<keyword evidence="2" id="KW-0812">Transmembrane</keyword>
<gene>
    <name evidence="3" type="ordered locus">PBPRB0621</name>
</gene>
<dbReference type="AlphaFoldDB" id="Q6LJN6"/>
<feature type="transmembrane region" description="Helical" evidence="2">
    <location>
        <begin position="733"/>
        <end position="753"/>
    </location>
</feature>
<protein>
    <submittedName>
        <fullName evidence="3">Uncharacterized protein</fullName>
    </submittedName>
</protein>
<evidence type="ECO:0000256" key="2">
    <source>
        <dbReference type="SAM" id="Phobius"/>
    </source>
</evidence>
<keyword evidence="2" id="KW-1133">Transmembrane helix</keyword>
<keyword evidence="4" id="KW-1185">Reference proteome</keyword>
<name>Q6LJN6_PHOPR</name>
<dbReference type="HOGENOM" id="CLU_278361_0_0_6"/>
<dbReference type="eggNOG" id="ENOG502ZW1U">
    <property type="taxonomic scope" value="Bacteria"/>
</dbReference>
<dbReference type="Proteomes" id="UP000000593">
    <property type="component" value="Chromosome 2"/>
</dbReference>
<dbReference type="STRING" id="298386.PBPRB0621"/>
<feature type="coiled-coil region" evidence="1">
    <location>
        <begin position="527"/>
        <end position="585"/>
    </location>
</feature>
<evidence type="ECO:0000313" key="4">
    <source>
        <dbReference type="Proteomes" id="UP000000593"/>
    </source>
</evidence>
<feature type="transmembrane region" description="Helical" evidence="2">
    <location>
        <begin position="805"/>
        <end position="825"/>
    </location>
</feature>
<accession>Q6LJN6</accession>
<organism evidence="3 4">
    <name type="scientific">Photobacterium profundum (strain SS9)</name>
    <dbReference type="NCBI Taxonomy" id="298386"/>
    <lineage>
        <taxon>Bacteria</taxon>
        <taxon>Pseudomonadati</taxon>
        <taxon>Pseudomonadota</taxon>
        <taxon>Gammaproteobacteria</taxon>
        <taxon>Vibrionales</taxon>
        <taxon>Vibrionaceae</taxon>
        <taxon>Photobacterium</taxon>
    </lineage>
</organism>
<dbReference type="EMBL" id="CR378677">
    <property type="protein sequence ID" value="CAG22494.1"/>
    <property type="molecule type" value="Genomic_DNA"/>
</dbReference>
<feature type="transmembrane region" description="Helical" evidence="2">
    <location>
        <begin position="774"/>
        <end position="799"/>
    </location>
</feature>
<sequence>MRSYEFIKYDLDLWAKEQGKTDRGSSGNQSPFLTYNQNNTLYLAWSKERWSWRLFNFVLENKSNSKSWMRRVSLNQYCRTLQASHAGQAKKIADAVADISHSASNEMLFEGHMAQTAQSKNTEDDGIVLEIKPVLSKGVVTGAMNDVKSAFFVALDDPYTDLQDLSLALSREVLLLESLNEEKGHKHALLEATAKVTGLNTPVHLQHPESVKTLAEKEQYYKDLANYYDMKADIQKHHALLQKSGPSSEHIHSTNFDRSRREFKAIAEKFKQHYSDIEPSDDAYFTRWQETEKWRDEIDDNALKADIEEFAQNERPILEAQARRVHRYRSQLQAACRAFGWEPERGFVDSETREGQDFLSEVHYFLMESMSKALDDNAVQWMKNEFDSPSTLIPLYLSGYSKELYDAIQEKLPEPTNYLTGNDYDDVANRFNELDSLLSTDFIKDSPFLKALTAPLQNILTAFSSSIQVASDAVVSSIAHKSASLLVLTNNHNFLHLNIVAEKIALNASIRIAGNYEAEHRKWIARYNTASQELSDLEMEVNHIKASRKHNVSIAGIDERDSERIKSQKEKMSDLQRAAQMKLSELDDIFYDNPSALVVAKADINDFAKDFRKGIQTRIKMGMEITSSSYNKLGGFGFLVFLLNVNDFRLAFSAMQAKRVVSDRERVEILQKIGYTLSAFASIFQAKAWSNVTNGVDQQFYKQSIAYVIKDSSNLKPINNLKHANNINKFLKITRAVSILSLLAVGSEMYYTYGDIKKATGVEKWFQKLKLGSLFGMALISSVHLGATLFPTFFTIGIFALPALLAFGAVVGVVYLITTIVLNALKKDDYQKWLQQTPWGNKPNNNWTIDSSEGVVNALLALYTISLQPKLTIKHNAVITQSGKSYPAVNTKITGFALKLELSHDITPDHVDIKFIEPININSDDGIWTRVKDPIIVEKYIPTYTLQADFSQEHQNIDIEIGLFFVADENNQLFKEVFYRYVFDYKMFGDLETRISPLDDVQKAVHLKGLQGKNSRDYCLHLHGKPIEEMYFSDTNQCLII</sequence>
<evidence type="ECO:0000313" key="3">
    <source>
        <dbReference type="EMBL" id="CAG22494.1"/>
    </source>
</evidence>
<reference evidence="4" key="1">
    <citation type="journal article" date="2005" name="Science">
        <title>Life at depth: Photobacterium profundum genome sequence and expression analysis.</title>
        <authorList>
            <person name="Vezzi A."/>
            <person name="Campanaro S."/>
            <person name="D'Angelo M."/>
            <person name="Simonato F."/>
            <person name="Vitulo N."/>
            <person name="Lauro F.M."/>
            <person name="Cestaro A."/>
            <person name="Malacrida G."/>
            <person name="Simionati B."/>
            <person name="Cannata N."/>
            <person name="Romualdi C."/>
            <person name="Bartlett D.H."/>
            <person name="Valle G."/>
        </authorList>
    </citation>
    <scope>NUCLEOTIDE SEQUENCE [LARGE SCALE GENOMIC DNA]</scope>
    <source>
        <strain evidence="4">ATCC BAA-1253 / SS9</strain>
    </source>
</reference>
<dbReference type="KEGG" id="ppr:PBPRB0621"/>
<keyword evidence="2" id="KW-0472">Membrane</keyword>
<keyword evidence="1" id="KW-0175">Coiled coil</keyword>
<evidence type="ECO:0000256" key="1">
    <source>
        <dbReference type="SAM" id="Coils"/>
    </source>
</evidence>
<proteinExistence type="predicted"/>